<keyword evidence="6" id="KW-0812">Transmembrane</keyword>
<evidence type="ECO:0000259" key="8">
    <source>
        <dbReference type="Pfam" id="PF02803"/>
    </source>
</evidence>
<dbReference type="PIRSF" id="PIRSF000429">
    <property type="entry name" value="Ac-CoA_Ac_transf"/>
    <property type="match status" value="1"/>
</dbReference>
<feature type="transmembrane region" description="Helical" evidence="6">
    <location>
        <begin position="353"/>
        <end position="370"/>
    </location>
</feature>
<dbReference type="NCBIfam" id="TIGR01930">
    <property type="entry name" value="AcCoA-C-Actrans"/>
    <property type="match status" value="1"/>
</dbReference>
<keyword evidence="6" id="KW-1133">Transmembrane helix</keyword>
<feature type="active site" description="Acyl-thioester intermediate" evidence="4">
    <location>
        <position position="90"/>
    </location>
</feature>
<feature type="domain" description="Thiolase C-terminal" evidence="8">
    <location>
        <begin position="241"/>
        <end position="372"/>
    </location>
</feature>
<dbReference type="AlphaFoldDB" id="A0A2Z4AEX5"/>
<dbReference type="Gene3D" id="3.40.47.10">
    <property type="match status" value="1"/>
</dbReference>
<dbReference type="PANTHER" id="PTHR18919">
    <property type="entry name" value="ACETYL-COA C-ACYLTRANSFERASE"/>
    <property type="match status" value="1"/>
</dbReference>
<keyword evidence="3 5" id="KW-0012">Acyltransferase</keyword>
<gene>
    <name evidence="9" type="primary">fadI</name>
    <name evidence="9" type="ORF">DF168_01244</name>
</gene>
<feature type="domain" description="Thiolase N-terminal" evidence="7">
    <location>
        <begin position="6"/>
        <end position="232"/>
    </location>
</feature>
<evidence type="ECO:0000259" key="7">
    <source>
        <dbReference type="Pfam" id="PF00108"/>
    </source>
</evidence>
<dbReference type="InterPro" id="IPR020615">
    <property type="entry name" value="Thiolase_acyl_enz_int_AS"/>
</dbReference>
<protein>
    <submittedName>
        <fullName evidence="9">3-ketoacyl-CoA thiolase FadI</fullName>
        <ecNumber evidence="9">2.3.1.16</ecNumber>
    </submittedName>
</protein>
<reference evidence="9 10" key="1">
    <citation type="submission" date="2018-06" db="EMBL/GenBank/DDBJ databases">
        <title>Draft Genome Sequence of a Novel Marine Bacterium Related to the Verrucomicrobia.</title>
        <authorList>
            <person name="Vosseberg J."/>
            <person name="Martijn J."/>
            <person name="Ettema T.J.G."/>
        </authorList>
    </citation>
    <scope>NUCLEOTIDE SEQUENCE [LARGE SCALE GENOMIC DNA]</scope>
    <source>
        <strain evidence="9">TARA_B100001123</strain>
    </source>
</reference>
<sequence>MTQRRVAIVAGGRTPFVKSGKTFKNLSPLALAKHTVNGLMDRHQVIPDKIEAISVGVVVPEPGKPNLAREIVLETGLPASIEAQTVSSYCISGLRSITIIADAIASGRIDAGIAAGVESLSQADINYFKEPSSGLLMGEHMELTIKDWVIPRVDQDRLALNSHRNAIESRKRLAEQIFPLLGEDSDSGPRTDTSLKALTELQPAFGEAGTLTAGNSSPVSDGAAAVLLMSEERASLEQRVPLAFIRGMEYSALHPREGLFMAPALAVPRLLKHTGLKLSDIDLIEIHEAFAAVPLANARAWEQGWKEAPTGRVDWNRVNVCGSSIAIGHPWSATGGRIVTTVAYEMTRRDVKYGLVSICAAGAMAGAFLLERN</sequence>
<accession>A0A2Z4AEX5</accession>
<dbReference type="GO" id="GO:0005829">
    <property type="term" value="C:cytosol"/>
    <property type="evidence" value="ECO:0007669"/>
    <property type="project" value="TreeGrafter"/>
</dbReference>
<dbReference type="InterPro" id="IPR020617">
    <property type="entry name" value="Thiolase_C"/>
</dbReference>
<evidence type="ECO:0000313" key="9">
    <source>
        <dbReference type="EMBL" id="AWT60045.1"/>
    </source>
</evidence>
<dbReference type="PROSITE" id="PS00099">
    <property type="entry name" value="THIOLASE_3"/>
    <property type="match status" value="1"/>
</dbReference>
<evidence type="ECO:0000256" key="6">
    <source>
        <dbReference type="SAM" id="Phobius"/>
    </source>
</evidence>
<evidence type="ECO:0000256" key="3">
    <source>
        <dbReference type="ARBA" id="ARBA00023315"/>
    </source>
</evidence>
<evidence type="ECO:0000313" key="10">
    <source>
        <dbReference type="Proteomes" id="UP000247465"/>
    </source>
</evidence>
<dbReference type="EC" id="2.3.1.16" evidence="9"/>
<dbReference type="CDD" id="cd00751">
    <property type="entry name" value="thiolase"/>
    <property type="match status" value="1"/>
</dbReference>
<dbReference type="Pfam" id="PF02803">
    <property type="entry name" value="Thiolase_C"/>
    <property type="match status" value="1"/>
</dbReference>
<feature type="active site" description="Proton acceptor" evidence="4">
    <location>
        <position position="329"/>
    </location>
</feature>
<dbReference type="InterPro" id="IPR020610">
    <property type="entry name" value="Thiolase_AS"/>
</dbReference>
<proteinExistence type="inferred from homology"/>
<dbReference type="InterPro" id="IPR020616">
    <property type="entry name" value="Thiolase_N"/>
</dbReference>
<dbReference type="SUPFAM" id="SSF53901">
    <property type="entry name" value="Thiolase-like"/>
    <property type="match status" value="2"/>
</dbReference>
<evidence type="ECO:0000256" key="4">
    <source>
        <dbReference type="PIRSR" id="PIRSR000429-1"/>
    </source>
</evidence>
<dbReference type="KEGG" id="mtar:DF168_01244"/>
<evidence type="ECO:0000256" key="5">
    <source>
        <dbReference type="RuleBase" id="RU003557"/>
    </source>
</evidence>
<dbReference type="PANTHER" id="PTHR18919:SF107">
    <property type="entry name" value="ACETYL-COA ACETYLTRANSFERASE, CYTOSOLIC"/>
    <property type="match status" value="1"/>
</dbReference>
<evidence type="ECO:0000256" key="2">
    <source>
        <dbReference type="ARBA" id="ARBA00022679"/>
    </source>
</evidence>
<dbReference type="PROSITE" id="PS00098">
    <property type="entry name" value="THIOLASE_1"/>
    <property type="match status" value="1"/>
</dbReference>
<evidence type="ECO:0000256" key="1">
    <source>
        <dbReference type="ARBA" id="ARBA00010982"/>
    </source>
</evidence>
<dbReference type="Pfam" id="PF00108">
    <property type="entry name" value="Thiolase_N"/>
    <property type="match status" value="1"/>
</dbReference>
<dbReference type="InterPro" id="IPR016039">
    <property type="entry name" value="Thiolase-like"/>
</dbReference>
<name>A0A2Z4AEX5_9BACT</name>
<keyword evidence="6" id="KW-0472">Membrane</keyword>
<comment type="similarity">
    <text evidence="1 5">Belongs to the thiolase-like superfamily. Thiolase family.</text>
</comment>
<keyword evidence="2 5" id="KW-0808">Transferase</keyword>
<dbReference type="InterPro" id="IPR002155">
    <property type="entry name" value="Thiolase"/>
</dbReference>
<feature type="active site" description="Proton acceptor" evidence="4">
    <location>
        <position position="359"/>
    </location>
</feature>
<organism evidence="9 10">
    <name type="scientific">Candidatus Moanibacter tarae</name>
    <dbReference type="NCBI Taxonomy" id="2200854"/>
    <lineage>
        <taxon>Bacteria</taxon>
        <taxon>Pseudomonadati</taxon>
        <taxon>Verrucomicrobiota</taxon>
        <taxon>Opitutia</taxon>
        <taxon>Puniceicoccales</taxon>
        <taxon>Puniceicoccales incertae sedis</taxon>
        <taxon>Candidatus Moanibacter</taxon>
    </lineage>
</organism>
<dbReference type="GO" id="GO:0003988">
    <property type="term" value="F:acetyl-CoA C-acyltransferase activity"/>
    <property type="evidence" value="ECO:0007669"/>
    <property type="project" value="UniProtKB-EC"/>
</dbReference>
<dbReference type="Proteomes" id="UP000247465">
    <property type="component" value="Chromosome"/>
</dbReference>
<dbReference type="EMBL" id="CP029803">
    <property type="protein sequence ID" value="AWT60045.1"/>
    <property type="molecule type" value="Genomic_DNA"/>
</dbReference>